<reference evidence="2" key="1">
    <citation type="submission" date="2016-12" db="EMBL/GenBank/DDBJ databases">
        <title>The genomes of Aspergillus section Nigri reveals drivers in fungal speciation.</title>
        <authorList>
            <consortium name="DOE Joint Genome Institute"/>
            <person name="Vesth T.C."/>
            <person name="Nybo J."/>
            <person name="Theobald S."/>
            <person name="Brandl J."/>
            <person name="Frisvad J.C."/>
            <person name="Nielsen K.F."/>
            <person name="Lyhne E.K."/>
            <person name="Kogle M.E."/>
            <person name="Kuo A."/>
            <person name="Riley R."/>
            <person name="Clum A."/>
            <person name="Nolan M."/>
            <person name="Lipzen A."/>
            <person name="Salamov A."/>
            <person name="Henrissat B."/>
            <person name="Wiebenga A."/>
            <person name="De vries R.P."/>
            <person name="Grigoriev I.V."/>
            <person name="Mortensen U.H."/>
            <person name="Andersen M.R."/>
            <person name="Baker S.E."/>
        </authorList>
    </citation>
    <scope>NUCLEOTIDE SEQUENCE</scope>
    <source>
        <strain evidence="2">CBS 122712</strain>
    </source>
</reference>
<keyword evidence="1" id="KW-0472">Membrane</keyword>
<dbReference type="VEuPathDB" id="FungiDB:BO83DRAFT_92657"/>
<feature type="transmembrane region" description="Helical" evidence="1">
    <location>
        <begin position="7"/>
        <end position="27"/>
    </location>
</feature>
<proteinExistence type="predicted"/>
<dbReference type="AlphaFoldDB" id="A0A317V2T9"/>
<evidence type="ECO:0000313" key="2">
    <source>
        <dbReference type="EMBL" id="PWY67671.1"/>
    </source>
</evidence>
<feature type="transmembrane region" description="Helical" evidence="1">
    <location>
        <begin position="72"/>
        <end position="92"/>
    </location>
</feature>
<name>A0A317V2T9_ASPEC</name>
<dbReference type="RefSeq" id="XP_025385609.1">
    <property type="nucleotide sequence ID" value="XM_025537712.1"/>
</dbReference>
<evidence type="ECO:0000313" key="3">
    <source>
        <dbReference type="Proteomes" id="UP000246171"/>
    </source>
</evidence>
<dbReference type="GeneID" id="37059674"/>
<evidence type="ECO:0000256" key="1">
    <source>
        <dbReference type="SAM" id="Phobius"/>
    </source>
</evidence>
<dbReference type="Proteomes" id="UP000246171">
    <property type="component" value="Unassembled WGS sequence"/>
</dbReference>
<sequence>MHTGQWFLFPFTFSFIPFLFLIFNFFFSFHTVFFPSPNCTPLPVLPTSFPFPIACRFPERSSPETHLVFSPFTFRFPLSIIIFRYCHLLFSVNVSRNLRPAKLST</sequence>
<protein>
    <submittedName>
        <fullName evidence="2">Uncharacterized protein</fullName>
    </submittedName>
</protein>
<keyword evidence="3" id="KW-1185">Reference proteome</keyword>
<organism evidence="2 3">
    <name type="scientific">Aspergillus eucalypticola (strain CBS 122712 / IBT 29274)</name>
    <dbReference type="NCBI Taxonomy" id="1448314"/>
    <lineage>
        <taxon>Eukaryota</taxon>
        <taxon>Fungi</taxon>
        <taxon>Dikarya</taxon>
        <taxon>Ascomycota</taxon>
        <taxon>Pezizomycotina</taxon>
        <taxon>Eurotiomycetes</taxon>
        <taxon>Eurotiomycetidae</taxon>
        <taxon>Eurotiales</taxon>
        <taxon>Aspergillaceae</taxon>
        <taxon>Aspergillus</taxon>
        <taxon>Aspergillus subgen. Circumdati</taxon>
    </lineage>
</organism>
<keyword evidence="1" id="KW-0812">Transmembrane</keyword>
<gene>
    <name evidence="2" type="ORF">BO83DRAFT_92657</name>
</gene>
<comment type="caution">
    <text evidence="2">The sequence shown here is derived from an EMBL/GenBank/DDBJ whole genome shotgun (WGS) entry which is preliminary data.</text>
</comment>
<keyword evidence="1" id="KW-1133">Transmembrane helix</keyword>
<accession>A0A317V2T9</accession>
<dbReference type="EMBL" id="MSFU01000021">
    <property type="protein sequence ID" value="PWY67671.1"/>
    <property type="molecule type" value="Genomic_DNA"/>
</dbReference>